<evidence type="ECO:0000313" key="3">
    <source>
        <dbReference type="EMBL" id="PSJ43539.1"/>
    </source>
</evidence>
<dbReference type="PANTHER" id="PTHR36837:SF2">
    <property type="entry name" value="POLY(3-HYDROXYALKANOATE) POLYMERASE SUBUNIT PHAC"/>
    <property type="match status" value="1"/>
</dbReference>
<dbReference type="EMBL" id="PXYI01000001">
    <property type="protein sequence ID" value="PSJ43539.1"/>
    <property type="molecule type" value="Genomic_DNA"/>
</dbReference>
<dbReference type="Pfam" id="PF00561">
    <property type="entry name" value="Abhydrolase_1"/>
    <property type="match status" value="1"/>
</dbReference>
<dbReference type="InterPro" id="IPR051321">
    <property type="entry name" value="PHA/PHB_synthase"/>
</dbReference>
<comment type="caution">
    <text evidence="3">The sequence shown here is derived from an EMBL/GenBank/DDBJ whole genome shotgun (WGS) entry which is preliminary data.</text>
</comment>
<dbReference type="Gene3D" id="3.40.50.1820">
    <property type="entry name" value="alpha/beta hydrolase"/>
    <property type="match status" value="1"/>
</dbReference>
<dbReference type="InterPro" id="IPR029058">
    <property type="entry name" value="AB_hydrolase_fold"/>
</dbReference>
<name>A0A2P7R005_9SPHN</name>
<dbReference type="InterPro" id="IPR000073">
    <property type="entry name" value="AB_hydrolase_1"/>
</dbReference>
<keyword evidence="3" id="KW-0378">Hydrolase</keyword>
<feature type="region of interest" description="Disordered" evidence="1">
    <location>
        <begin position="1"/>
        <end position="21"/>
    </location>
</feature>
<dbReference type="AlphaFoldDB" id="A0A2P7R005"/>
<reference evidence="3 4" key="1">
    <citation type="submission" date="2018-03" db="EMBL/GenBank/DDBJ databases">
        <title>The draft genome of Sphingosinicella sp. GL-C-18.</title>
        <authorList>
            <person name="Liu L."/>
            <person name="Li L."/>
            <person name="Liang L."/>
            <person name="Zhang X."/>
            <person name="Wang T."/>
        </authorList>
    </citation>
    <scope>NUCLEOTIDE SEQUENCE [LARGE SCALE GENOMIC DNA]</scope>
    <source>
        <strain evidence="3 4">GL-C-18</strain>
    </source>
</reference>
<accession>A0A2P7R005</accession>
<proteinExistence type="predicted"/>
<dbReference type="OrthoDB" id="9767934at2"/>
<feature type="domain" description="AB hydrolase-1" evidence="2">
    <location>
        <begin position="85"/>
        <end position="321"/>
    </location>
</feature>
<dbReference type="SUPFAM" id="SSF53474">
    <property type="entry name" value="alpha/beta-Hydrolases"/>
    <property type="match status" value="1"/>
</dbReference>
<dbReference type="PANTHER" id="PTHR36837">
    <property type="entry name" value="POLY(3-HYDROXYALKANOATE) POLYMERASE SUBUNIT PHAC"/>
    <property type="match status" value="1"/>
</dbReference>
<protein>
    <submittedName>
        <fullName evidence="3">Alpha/beta hydrolase</fullName>
    </submittedName>
</protein>
<dbReference type="Proteomes" id="UP000241167">
    <property type="component" value="Unassembled WGS sequence"/>
</dbReference>
<evidence type="ECO:0000256" key="1">
    <source>
        <dbReference type="SAM" id="MobiDB-lite"/>
    </source>
</evidence>
<dbReference type="GO" id="GO:0016787">
    <property type="term" value="F:hydrolase activity"/>
    <property type="evidence" value="ECO:0007669"/>
    <property type="project" value="UniProtKB-KW"/>
</dbReference>
<evidence type="ECO:0000313" key="4">
    <source>
        <dbReference type="Proteomes" id="UP000241167"/>
    </source>
</evidence>
<gene>
    <name evidence="3" type="ORF">C7I55_04085</name>
</gene>
<sequence>MNCPPEPLQSALAPTLSAPQQKPRPLPLFLAMLRSETAQHPERMEKALLGLRKYQESARRAPLKQKPAIHTVHGASLRDYGGSGPPVVFVPSLINPPNVLDLSVDRSLLRWLVAEGHRPLLVDWSADVDSRRHLSVAGHVEHIVAPMLRALGGSAALVGYCLGGTMALAAASITPVRSVATIATPWHFAHYPEEARTLLESLWTQGRPTAERLGLFPMELLQSAFWSLDPARTVSKFERFAQLDGGSVEAEAFVLLEDWANDGPPIGGAAARELFEDLFAADLSGRGAWRIGDAPVIPADLPMPLLNIVSTVDRIVPAASATDAGERIEIDKGHVGMVVGGSARTSLWEPLRDWLFRF</sequence>
<keyword evidence="4" id="KW-1185">Reference proteome</keyword>
<organism evidence="3 4">
    <name type="scientific">Allosphingosinicella deserti</name>
    <dbReference type="NCBI Taxonomy" id="2116704"/>
    <lineage>
        <taxon>Bacteria</taxon>
        <taxon>Pseudomonadati</taxon>
        <taxon>Pseudomonadota</taxon>
        <taxon>Alphaproteobacteria</taxon>
        <taxon>Sphingomonadales</taxon>
        <taxon>Sphingomonadaceae</taxon>
        <taxon>Allosphingosinicella</taxon>
    </lineage>
</organism>
<evidence type="ECO:0000259" key="2">
    <source>
        <dbReference type="Pfam" id="PF00561"/>
    </source>
</evidence>